<protein>
    <recommendedName>
        <fullName evidence="5">DAGKc domain-containing protein</fullName>
    </recommendedName>
</protein>
<dbReference type="SUPFAM" id="SSF111331">
    <property type="entry name" value="NAD kinase/diacylglycerol kinase-like"/>
    <property type="match status" value="1"/>
</dbReference>
<dbReference type="InterPro" id="IPR016064">
    <property type="entry name" value="NAD/diacylglycerol_kinase_sf"/>
</dbReference>
<accession>A0A0R1X4L6</accession>
<dbReference type="PANTHER" id="PTHR12358">
    <property type="entry name" value="SPHINGOSINE KINASE"/>
    <property type="match status" value="1"/>
</dbReference>
<keyword evidence="7" id="KW-1185">Reference proteome</keyword>
<dbReference type="PROSITE" id="PS50146">
    <property type="entry name" value="DAGK"/>
    <property type="match status" value="1"/>
</dbReference>
<comment type="cofactor">
    <cofactor evidence="1">
        <name>Mg(2+)</name>
        <dbReference type="ChEBI" id="CHEBI:18420"/>
    </cofactor>
</comment>
<dbReference type="InterPro" id="IPR001206">
    <property type="entry name" value="Diacylglycerol_kinase_cat_dom"/>
</dbReference>
<evidence type="ECO:0000313" key="7">
    <source>
        <dbReference type="Proteomes" id="UP000051412"/>
    </source>
</evidence>
<evidence type="ECO:0000259" key="5">
    <source>
        <dbReference type="PROSITE" id="PS50146"/>
    </source>
</evidence>
<dbReference type="SMART" id="SM00046">
    <property type="entry name" value="DAGKc"/>
    <property type="match status" value="1"/>
</dbReference>
<keyword evidence="4" id="KW-0067">ATP-binding</keyword>
<dbReference type="Gene3D" id="3.40.50.10330">
    <property type="entry name" value="Probable inorganic polyphosphate/atp-NAD kinase, domain 1"/>
    <property type="match status" value="1"/>
</dbReference>
<dbReference type="InterPro" id="IPR050187">
    <property type="entry name" value="Lipid_Phosphate_FormReg"/>
</dbReference>
<evidence type="ECO:0000256" key="3">
    <source>
        <dbReference type="ARBA" id="ARBA00022741"/>
    </source>
</evidence>
<proteinExistence type="inferred from homology"/>
<dbReference type="RefSeq" id="WP_337588852.1">
    <property type="nucleotide sequence ID" value="NZ_AZGM01000137.1"/>
</dbReference>
<keyword evidence="3" id="KW-0547">Nucleotide-binding</keyword>
<dbReference type="InterPro" id="IPR017438">
    <property type="entry name" value="ATP-NAD_kinase_N"/>
</dbReference>
<dbReference type="Proteomes" id="UP000051412">
    <property type="component" value="Unassembled WGS sequence"/>
</dbReference>
<name>A0A0R1X4L6_9LACO</name>
<evidence type="ECO:0000256" key="2">
    <source>
        <dbReference type="ARBA" id="ARBA00005983"/>
    </source>
</evidence>
<evidence type="ECO:0000256" key="1">
    <source>
        <dbReference type="ARBA" id="ARBA00001946"/>
    </source>
</evidence>
<dbReference type="AlphaFoldDB" id="A0A0R1X4L6"/>
<evidence type="ECO:0000313" key="6">
    <source>
        <dbReference type="EMBL" id="KRM25074.1"/>
    </source>
</evidence>
<dbReference type="Pfam" id="PF00781">
    <property type="entry name" value="DAGK_cat"/>
    <property type="match status" value="1"/>
</dbReference>
<dbReference type="STRING" id="1423782.FD32_GL000969"/>
<evidence type="ECO:0000256" key="4">
    <source>
        <dbReference type="ARBA" id="ARBA00022840"/>
    </source>
</evidence>
<sequence>MHYSIILNPTAGNSKAQKEWQLIEPQLIQAQASFDIHTTKDRSSAEYFATRLVQRRKKGIVMVIGGDGTLHQVLNGLIKESHRLHTSPLPLAFIPAGINNDFARAFGVPLKPLDALQQILNTTTVTNVNIGHYH</sequence>
<gene>
    <name evidence="6" type="ORF">FD32_GL000969</name>
</gene>
<dbReference type="PANTHER" id="PTHR12358:SF54">
    <property type="entry name" value="SPHINGOSINE KINASE RELATED PROTEIN"/>
    <property type="match status" value="1"/>
</dbReference>
<reference evidence="6 7" key="1">
    <citation type="journal article" date="2015" name="Genome Announc.">
        <title>Expanding the biotechnology potential of lactobacilli through comparative genomics of 213 strains and associated genera.</title>
        <authorList>
            <person name="Sun Z."/>
            <person name="Harris H.M."/>
            <person name="McCann A."/>
            <person name="Guo C."/>
            <person name="Argimon S."/>
            <person name="Zhang W."/>
            <person name="Yang X."/>
            <person name="Jeffery I.B."/>
            <person name="Cooney J.C."/>
            <person name="Kagawa T.F."/>
            <person name="Liu W."/>
            <person name="Song Y."/>
            <person name="Salvetti E."/>
            <person name="Wrobel A."/>
            <person name="Rasinkangas P."/>
            <person name="Parkhill J."/>
            <person name="Rea M.C."/>
            <person name="O'Sullivan O."/>
            <person name="Ritari J."/>
            <person name="Douillard F.P."/>
            <person name="Paul Ross R."/>
            <person name="Yang R."/>
            <person name="Briner A.E."/>
            <person name="Felis G.E."/>
            <person name="de Vos W.M."/>
            <person name="Barrangou R."/>
            <person name="Klaenhammer T.R."/>
            <person name="Caufield P.W."/>
            <person name="Cui Y."/>
            <person name="Zhang H."/>
            <person name="O'Toole P.W."/>
        </authorList>
    </citation>
    <scope>NUCLEOTIDE SEQUENCE [LARGE SCALE GENOMIC DNA]</scope>
    <source>
        <strain evidence="6 7">DSM 6035</strain>
    </source>
</reference>
<dbReference type="PATRIC" id="fig|1423782.4.peg.1011"/>
<comment type="similarity">
    <text evidence="2">Belongs to the diacylglycerol/lipid kinase family.</text>
</comment>
<dbReference type="GO" id="GO:0005524">
    <property type="term" value="F:ATP binding"/>
    <property type="evidence" value="ECO:0007669"/>
    <property type="project" value="UniProtKB-KW"/>
</dbReference>
<dbReference type="GO" id="GO:0016301">
    <property type="term" value="F:kinase activity"/>
    <property type="evidence" value="ECO:0007669"/>
    <property type="project" value="InterPro"/>
</dbReference>
<dbReference type="EMBL" id="AZGM01000137">
    <property type="protein sequence ID" value="KRM25074.1"/>
    <property type="molecule type" value="Genomic_DNA"/>
</dbReference>
<feature type="domain" description="DAGKc" evidence="5">
    <location>
        <begin position="1"/>
        <end position="134"/>
    </location>
</feature>
<organism evidence="6 7">
    <name type="scientific">Limosilactobacillus panis DSM 6035</name>
    <dbReference type="NCBI Taxonomy" id="1423782"/>
    <lineage>
        <taxon>Bacteria</taxon>
        <taxon>Bacillati</taxon>
        <taxon>Bacillota</taxon>
        <taxon>Bacilli</taxon>
        <taxon>Lactobacillales</taxon>
        <taxon>Lactobacillaceae</taxon>
        <taxon>Limosilactobacillus</taxon>
    </lineage>
</organism>
<comment type="caution">
    <text evidence="6">The sequence shown here is derived from an EMBL/GenBank/DDBJ whole genome shotgun (WGS) entry which is preliminary data.</text>
</comment>